<dbReference type="PANTHER" id="PTHR35102">
    <property type="entry name" value="E3 UBIQUITIN-PROTEIN LIGASE"/>
    <property type="match status" value="1"/>
</dbReference>
<reference evidence="3 4" key="1">
    <citation type="submission" date="2020-07" db="EMBL/GenBank/DDBJ databases">
        <title>Genomic Encyclopedia of Type Strains, Phase IV (KMG-V): Genome sequencing to study the core and pangenomes of soil and plant-associated prokaryotes.</title>
        <authorList>
            <person name="Whitman W."/>
        </authorList>
    </citation>
    <scope>NUCLEOTIDE SEQUENCE [LARGE SCALE GENOMIC DNA]</scope>
    <source>
        <strain evidence="3 4">X4EP2</strain>
    </source>
</reference>
<evidence type="ECO:0000256" key="1">
    <source>
        <dbReference type="SAM" id="Phobius"/>
    </source>
</evidence>
<evidence type="ECO:0000313" key="4">
    <source>
        <dbReference type="Proteomes" id="UP000589520"/>
    </source>
</evidence>
<dbReference type="Proteomes" id="UP000589520">
    <property type="component" value="Unassembled WGS sequence"/>
</dbReference>
<keyword evidence="1" id="KW-1133">Transmembrane helix</keyword>
<dbReference type="RefSeq" id="WP_179488157.1">
    <property type="nucleotide sequence ID" value="NZ_JACCCW010000001.1"/>
</dbReference>
<dbReference type="EMBL" id="JACCCW010000001">
    <property type="protein sequence ID" value="NYF78612.1"/>
    <property type="molecule type" value="Genomic_DNA"/>
</dbReference>
<sequence length="163" mass="18191">MSSLAQRRLMDAVKGLLLQGITPQKLALSLACGILLGVFPVMGTTTALCAVAALVLRLNLPASQLVNYAIYPLQLALIVPFIRMGQRLTRSQQTRMTLAQMVQLARTDQMKAFHLLWRMALQGIVAWAIFAAIALPLFYWLLFRAIRRIQCEIQTRRVAAELA</sequence>
<feature type="domain" description="DUF2062" evidence="2">
    <location>
        <begin position="7"/>
        <end position="150"/>
    </location>
</feature>
<dbReference type="AlphaFoldDB" id="A0A7Y9TJT6"/>
<dbReference type="InterPro" id="IPR018639">
    <property type="entry name" value="DUF2062"/>
</dbReference>
<dbReference type="Pfam" id="PF09835">
    <property type="entry name" value="DUF2062"/>
    <property type="match status" value="1"/>
</dbReference>
<feature type="transmembrane region" description="Helical" evidence="1">
    <location>
        <begin position="26"/>
        <end position="56"/>
    </location>
</feature>
<name>A0A7Y9TJT6_9BACT</name>
<protein>
    <recommendedName>
        <fullName evidence="2">DUF2062 domain-containing protein</fullName>
    </recommendedName>
</protein>
<comment type="caution">
    <text evidence="3">The sequence shown here is derived from an EMBL/GenBank/DDBJ whole genome shotgun (WGS) entry which is preliminary data.</text>
</comment>
<gene>
    <name evidence="3" type="ORF">HDF17_000899</name>
</gene>
<keyword evidence="1" id="KW-0472">Membrane</keyword>
<keyword evidence="4" id="KW-1185">Reference proteome</keyword>
<accession>A0A7Y9TJT6</accession>
<evidence type="ECO:0000259" key="2">
    <source>
        <dbReference type="Pfam" id="PF09835"/>
    </source>
</evidence>
<dbReference type="PANTHER" id="PTHR35102:SF1">
    <property type="entry name" value="E3 UBIQUITIN-PROTEIN LIGASE"/>
    <property type="match status" value="1"/>
</dbReference>
<evidence type="ECO:0000313" key="3">
    <source>
        <dbReference type="EMBL" id="NYF78612.1"/>
    </source>
</evidence>
<proteinExistence type="predicted"/>
<feature type="transmembrane region" description="Helical" evidence="1">
    <location>
        <begin position="119"/>
        <end position="142"/>
    </location>
</feature>
<keyword evidence="1" id="KW-0812">Transmembrane</keyword>
<organism evidence="3 4">
    <name type="scientific">Granulicella arctica</name>
    <dbReference type="NCBI Taxonomy" id="940613"/>
    <lineage>
        <taxon>Bacteria</taxon>
        <taxon>Pseudomonadati</taxon>
        <taxon>Acidobacteriota</taxon>
        <taxon>Terriglobia</taxon>
        <taxon>Terriglobales</taxon>
        <taxon>Acidobacteriaceae</taxon>
        <taxon>Granulicella</taxon>
    </lineage>
</organism>